<sequence length="149" mass="16283">MSSLTGKLEATTEIEASAKMFHQMLLHKPHHVSNASPNMLEHATNITVSGAKRVPSSAGLIFLPKTAKEIVESVDSENITLRVIEGDILEEFKSSVVKCKATPFANGKGCVVQWVLEYEKLKEDIARPETTLAMLLEVAKDMGAHLTKP</sequence>
<evidence type="ECO:0000313" key="2">
    <source>
        <dbReference type="EMBL" id="KAE8705451.1"/>
    </source>
</evidence>
<dbReference type="GO" id="GO:0006952">
    <property type="term" value="P:defense response"/>
    <property type="evidence" value="ECO:0007669"/>
    <property type="project" value="InterPro"/>
</dbReference>
<protein>
    <submittedName>
        <fullName evidence="2">MLP-like protein 28</fullName>
    </submittedName>
</protein>
<accession>A0A6A3ALH6</accession>
<keyword evidence="3" id="KW-1185">Reference proteome</keyword>
<feature type="domain" description="Bet v I/Major latex protein" evidence="1">
    <location>
        <begin position="3"/>
        <end position="149"/>
    </location>
</feature>
<proteinExistence type="predicted"/>
<organism evidence="2 3">
    <name type="scientific">Hibiscus syriacus</name>
    <name type="common">Rose of Sharon</name>
    <dbReference type="NCBI Taxonomy" id="106335"/>
    <lineage>
        <taxon>Eukaryota</taxon>
        <taxon>Viridiplantae</taxon>
        <taxon>Streptophyta</taxon>
        <taxon>Embryophyta</taxon>
        <taxon>Tracheophyta</taxon>
        <taxon>Spermatophyta</taxon>
        <taxon>Magnoliopsida</taxon>
        <taxon>eudicotyledons</taxon>
        <taxon>Gunneridae</taxon>
        <taxon>Pentapetalae</taxon>
        <taxon>rosids</taxon>
        <taxon>malvids</taxon>
        <taxon>Malvales</taxon>
        <taxon>Malvaceae</taxon>
        <taxon>Malvoideae</taxon>
        <taxon>Hibiscus</taxon>
    </lineage>
</organism>
<dbReference type="Pfam" id="PF00407">
    <property type="entry name" value="Bet_v_1"/>
    <property type="match status" value="1"/>
</dbReference>
<dbReference type="Proteomes" id="UP000436088">
    <property type="component" value="Unassembled WGS sequence"/>
</dbReference>
<dbReference type="AlphaFoldDB" id="A0A6A3ALH6"/>
<reference evidence="2" key="1">
    <citation type="submission" date="2019-09" db="EMBL/GenBank/DDBJ databases">
        <title>Draft genome information of white flower Hibiscus syriacus.</title>
        <authorList>
            <person name="Kim Y.-M."/>
        </authorList>
    </citation>
    <scope>NUCLEOTIDE SEQUENCE [LARGE SCALE GENOMIC DNA]</scope>
    <source>
        <strain evidence="2">YM2019G1</strain>
    </source>
</reference>
<gene>
    <name evidence="2" type="ORF">F3Y22_tig00110429pilonHSYRG01280</name>
</gene>
<dbReference type="PANTHER" id="PTHR31907">
    <property type="entry name" value="MLP-LIKE PROTEIN 423"/>
    <property type="match status" value="1"/>
</dbReference>
<dbReference type="InterPro" id="IPR000916">
    <property type="entry name" value="Bet_v_I/MLP"/>
</dbReference>
<dbReference type="EMBL" id="VEPZ02000982">
    <property type="protein sequence ID" value="KAE8705451.1"/>
    <property type="molecule type" value="Genomic_DNA"/>
</dbReference>
<evidence type="ECO:0000313" key="3">
    <source>
        <dbReference type="Proteomes" id="UP000436088"/>
    </source>
</evidence>
<name>A0A6A3ALH6_HIBSY</name>
<comment type="caution">
    <text evidence="2">The sequence shown here is derived from an EMBL/GenBank/DDBJ whole genome shotgun (WGS) entry which is preliminary data.</text>
</comment>
<dbReference type="InterPro" id="IPR051761">
    <property type="entry name" value="MLP-like_ligand-binding"/>
</dbReference>
<dbReference type="InterPro" id="IPR023393">
    <property type="entry name" value="START-like_dom_sf"/>
</dbReference>
<dbReference type="SUPFAM" id="SSF55961">
    <property type="entry name" value="Bet v1-like"/>
    <property type="match status" value="1"/>
</dbReference>
<evidence type="ECO:0000259" key="1">
    <source>
        <dbReference type="SMART" id="SM01037"/>
    </source>
</evidence>
<dbReference type="Gene3D" id="3.30.530.20">
    <property type="match status" value="1"/>
</dbReference>
<dbReference type="SMART" id="SM01037">
    <property type="entry name" value="Bet_v_1"/>
    <property type="match status" value="1"/>
</dbReference>